<name>A0A0B9GTK9_9GAMM</name>
<accession>A0A0B9GTK9</accession>
<feature type="chain" id="PRO_5002128015" evidence="1">
    <location>
        <begin position="21"/>
        <end position="314"/>
    </location>
</feature>
<comment type="caution">
    <text evidence="2">The sequence shown here is derived from an EMBL/GenBank/DDBJ whole genome shotgun (WGS) entry which is preliminary data.</text>
</comment>
<evidence type="ECO:0000313" key="3">
    <source>
        <dbReference type="Proteomes" id="UP000031278"/>
    </source>
</evidence>
<proteinExistence type="predicted"/>
<dbReference type="EMBL" id="JWLZ01000185">
    <property type="protein sequence ID" value="KHT62091.1"/>
    <property type="molecule type" value="Genomic_DNA"/>
</dbReference>
<dbReference type="AlphaFoldDB" id="A0A0B9GTK9"/>
<protein>
    <submittedName>
        <fullName evidence="2">Uncharacterized protein</fullName>
    </submittedName>
</protein>
<dbReference type="SUPFAM" id="SSF74650">
    <property type="entry name" value="Galactose mutarotase-like"/>
    <property type="match status" value="1"/>
</dbReference>
<evidence type="ECO:0000313" key="2">
    <source>
        <dbReference type="EMBL" id="KHT62091.1"/>
    </source>
</evidence>
<organism evidence="2 3">
    <name type="scientific">Photobacterium gaetbulicola</name>
    <dbReference type="NCBI Taxonomy" id="1295392"/>
    <lineage>
        <taxon>Bacteria</taxon>
        <taxon>Pseudomonadati</taxon>
        <taxon>Pseudomonadota</taxon>
        <taxon>Gammaproteobacteria</taxon>
        <taxon>Vibrionales</taxon>
        <taxon>Vibrionaceae</taxon>
        <taxon>Photobacterium</taxon>
    </lineage>
</organism>
<reference evidence="2 3" key="1">
    <citation type="submission" date="2014-12" db="EMBL/GenBank/DDBJ databases">
        <title>Genome sequencing of Photobacterium gaetbulicola AD005a.</title>
        <authorList>
            <person name="Adrian T.G.S."/>
            <person name="Chan K.G."/>
        </authorList>
    </citation>
    <scope>NUCLEOTIDE SEQUENCE [LARGE SCALE GENOMIC DNA]</scope>
    <source>
        <strain evidence="2 3">AD005a</strain>
    </source>
</reference>
<gene>
    <name evidence="2" type="ORF">RJ45_19440</name>
</gene>
<dbReference type="Gene3D" id="2.70.98.10">
    <property type="match status" value="1"/>
</dbReference>
<dbReference type="InterPro" id="IPR011013">
    <property type="entry name" value="Gal_mutarotase_sf_dom"/>
</dbReference>
<keyword evidence="1" id="KW-0732">Signal</keyword>
<evidence type="ECO:0000256" key="1">
    <source>
        <dbReference type="SAM" id="SignalP"/>
    </source>
</evidence>
<dbReference type="GO" id="GO:0003824">
    <property type="term" value="F:catalytic activity"/>
    <property type="evidence" value="ECO:0007669"/>
    <property type="project" value="InterPro"/>
</dbReference>
<dbReference type="GO" id="GO:0005975">
    <property type="term" value="P:carbohydrate metabolic process"/>
    <property type="evidence" value="ECO:0007669"/>
    <property type="project" value="InterPro"/>
</dbReference>
<sequence>MKICWFLCGCLSVASVGASAVSFPEVRLANDVVEMSIYLPDVDEGSYRSTRFDWSGLIHSFQFDGVEYFGRWRFEPVHDPKKHFSVNGPAQIFDNLGYGESETFVRIGIGVLKKPADEERFNFTNPYQILDHGEWQINSSDRSVEFIQTLQDGTGYGYRYQKTITLDEQGFTMSHQLENTGEKAIETTVFNHHFFVIDDQKVDQQYQMFFPFSPEKRKSEPRIKLDSNSLQLLETIRDDRRLFIPLTGFASTSDDHQFRVHHHGLNRGIDIKVDQPLSKLVVWANDRSLSPENFIEVNVPVGESFSWNAQYRVY</sequence>
<feature type="signal peptide" evidence="1">
    <location>
        <begin position="1"/>
        <end position="20"/>
    </location>
</feature>
<dbReference type="Proteomes" id="UP000031278">
    <property type="component" value="Unassembled WGS sequence"/>
</dbReference>
<dbReference type="GO" id="GO:0030246">
    <property type="term" value="F:carbohydrate binding"/>
    <property type="evidence" value="ECO:0007669"/>
    <property type="project" value="InterPro"/>
</dbReference>
<dbReference type="InterPro" id="IPR014718">
    <property type="entry name" value="GH-type_carb-bd"/>
</dbReference>
<dbReference type="RefSeq" id="WP_039466113.1">
    <property type="nucleotide sequence ID" value="NZ_JWLZ01000185.1"/>
</dbReference>